<evidence type="ECO:0000313" key="2">
    <source>
        <dbReference type="Proteomes" id="UP001501721"/>
    </source>
</evidence>
<proteinExistence type="predicted"/>
<dbReference type="Proteomes" id="UP001501721">
    <property type="component" value="Unassembled WGS sequence"/>
</dbReference>
<keyword evidence="2" id="KW-1185">Reference proteome</keyword>
<protein>
    <submittedName>
        <fullName evidence="1">Uncharacterized protein</fullName>
    </submittedName>
</protein>
<organism evidence="1 2">
    <name type="scientific">Streptomyces graminearus</name>
    <dbReference type="NCBI Taxonomy" id="284030"/>
    <lineage>
        <taxon>Bacteria</taxon>
        <taxon>Bacillati</taxon>
        <taxon>Actinomycetota</taxon>
        <taxon>Actinomycetes</taxon>
        <taxon>Kitasatosporales</taxon>
        <taxon>Streptomycetaceae</taxon>
        <taxon>Streptomyces</taxon>
    </lineage>
</organism>
<evidence type="ECO:0000313" key="1">
    <source>
        <dbReference type="EMBL" id="GAA2463906.1"/>
    </source>
</evidence>
<gene>
    <name evidence="1" type="ORF">GCM10010422_00210</name>
</gene>
<accession>A0ABP5XPS8</accession>
<reference evidence="2" key="1">
    <citation type="journal article" date="2019" name="Int. J. Syst. Evol. Microbiol.">
        <title>The Global Catalogue of Microorganisms (GCM) 10K type strain sequencing project: providing services to taxonomists for standard genome sequencing and annotation.</title>
        <authorList>
            <consortium name="The Broad Institute Genomics Platform"/>
            <consortium name="The Broad Institute Genome Sequencing Center for Infectious Disease"/>
            <person name="Wu L."/>
            <person name="Ma J."/>
        </authorList>
    </citation>
    <scope>NUCLEOTIDE SEQUENCE [LARGE SCALE GENOMIC DNA]</scope>
    <source>
        <strain evidence="2">JCM 6923</strain>
    </source>
</reference>
<sequence length="61" mass="6633">MLLVAERFRQGPAWTVHATPRLRVRRKLRLFRPAPPCGSVSGLVAQAGGGTDAELEYTAAE</sequence>
<name>A0ABP5XPS8_9ACTN</name>
<dbReference type="EMBL" id="BAAATL010000001">
    <property type="protein sequence ID" value="GAA2463906.1"/>
    <property type="molecule type" value="Genomic_DNA"/>
</dbReference>
<comment type="caution">
    <text evidence="1">The sequence shown here is derived from an EMBL/GenBank/DDBJ whole genome shotgun (WGS) entry which is preliminary data.</text>
</comment>